<dbReference type="EMBL" id="RCSS01000832">
    <property type="protein sequence ID" value="RVD90604.1"/>
    <property type="molecule type" value="Genomic_DNA"/>
</dbReference>
<protein>
    <submittedName>
        <fullName evidence="1">Uncharacterized protein</fullName>
    </submittedName>
</protein>
<keyword evidence="2" id="KW-1185">Reference proteome</keyword>
<dbReference type="Proteomes" id="UP000282876">
    <property type="component" value="Unassembled WGS sequence"/>
</dbReference>
<comment type="caution">
    <text evidence="1">The sequence shown here is derived from an EMBL/GenBank/DDBJ whole genome shotgun (WGS) entry which is preliminary data.</text>
</comment>
<evidence type="ECO:0000313" key="1">
    <source>
        <dbReference type="EMBL" id="RVD90604.1"/>
    </source>
</evidence>
<name>A0A437AHK4_9MICR</name>
<organism evidence="1 2">
    <name type="scientific">Tubulinosema ratisbonensis</name>
    <dbReference type="NCBI Taxonomy" id="291195"/>
    <lineage>
        <taxon>Eukaryota</taxon>
        <taxon>Fungi</taxon>
        <taxon>Fungi incertae sedis</taxon>
        <taxon>Microsporidia</taxon>
        <taxon>Tubulinosematoidea</taxon>
        <taxon>Tubulinosematidae</taxon>
        <taxon>Tubulinosema</taxon>
    </lineage>
</organism>
<evidence type="ECO:0000313" key="2">
    <source>
        <dbReference type="Proteomes" id="UP000282876"/>
    </source>
</evidence>
<dbReference type="AlphaFoldDB" id="A0A437AHK4"/>
<proteinExistence type="predicted"/>
<accession>A0A437AHK4</accession>
<reference evidence="1 2" key="1">
    <citation type="submission" date="2018-10" db="EMBL/GenBank/DDBJ databases">
        <title>Draft genome sequence of the microsporidian Tubulinosema ratisbonensis.</title>
        <authorList>
            <person name="Polonais V."/>
            <person name="Peyretaillade E."/>
            <person name="Niehus S."/>
            <person name="Wawrzyniak I."/>
            <person name="Franchet A."/>
            <person name="Gaspin C."/>
            <person name="Reichstadt M."/>
            <person name="Belser C."/>
            <person name="Labadie K."/>
            <person name="Delbac F."/>
            <person name="Ferrandon D."/>
        </authorList>
    </citation>
    <scope>NUCLEOTIDE SEQUENCE [LARGE SCALE GENOMIC DNA]</scope>
    <source>
        <strain evidence="1 2">Franzen</strain>
    </source>
</reference>
<dbReference type="VEuPathDB" id="MicrosporidiaDB:TUBRATIS_29700"/>
<sequence>MTQQQIKYAFEEGISEDTLSPEFTAKLIYNEYVKNTSANIIGHETLGMNHIRDYSDVFNLDCIFLINHQKYTIKCIISNENSLLSILNGCLTSQNSKKFNSAKRFLTTWDFLSRPIVEKNLIKKMVYSKKIIEKLNKCKSIRPLEDYIEMFKSSTFLINLEAACYIAKKIYYEFE</sequence>
<gene>
    <name evidence="1" type="ORF">TUBRATIS_29700</name>
</gene>